<accession>A0ACC0U088</accession>
<dbReference type="EMBL" id="JAGFNK010000246">
    <property type="protein sequence ID" value="KAI9455741.1"/>
    <property type="molecule type" value="Genomic_DNA"/>
</dbReference>
<name>A0ACC0U088_9AGAM</name>
<sequence length="340" mass="37211">MACLTFAAAHPLEDIAQAQPRLQHLYVLIHSPWPTDPPPAAAPDSDAGRDLCAVWHATEFVAGSLHLQDEDSSGKRKINERPQTHAYRVKIHGAGGRHAAPFATRIRVIREASSTPSIQAHPKRAPPCVYGSPIPPLSEPYFFLATGTSPATCALVPWDSSLWPYPRAPLDDIGELHFADPGDLSDFDAFRTATAEQKNVAKDRAKERERSNVRGDANGVAVTKVTTSAAIIVDQTPYVGWLVDRLIPHSWTDVGFEIMRERSNGMSLCNLQGDVSMSACLEEKDQQKHNTDCVSALDSRYHTRLEERDLRNGTETGHVGVPLTALRTKEEEGGGTASIR</sequence>
<dbReference type="Proteomes" id="UP001207468">
    <property type="component" value="Unassembled WGS sequence"/>
</dbReference>
<evidence type="ECO:0000313" key="2">
    <source>
        <dbReference type="Proteomes" id="UP001207468"/>
    </source>
</evidence>
<proteinExistence type="predicted"/>
<evidence type="ECO:0000313" key="1">
    <source>
        <dbReference type="EMBL" id="KAI9455741.1"/>
    </source>
</evidence>
<organism evidence="1 2">
    <name type="scientific">Russula earlei</name>
    <dbReference type="NCBI Taxonomy" id="71964"/>
    <lineage>
        <taxon>Eukaryota</taxon>
        <taxon>Fungi</taxon>
        <taxon>Dikarya</taxon>
        <taxon>Basidiomycota</taxon>
        <taxon>Agaricomycotina</taxon>
        <taxon>Agaricomycetes</taxon>
        <taxon>Russulales</taxon>
        <taxon>Russulaceae</taxon>
        <taxon>Russula</taxon>
    </lineage>
</organism>
<keyword evidence="2" id="KW-1185">Reference proteome</keyword>
<gene>
    <name evidence="1" type="ORF">F5148DRAFT_1369802</name>
</gene>
<protein>
    <submittedName>
        <fullName evidence="1">Uncharacterized protein</fullName>
    </submittedName>
</protein>
<comment type="caution">
    <text evidence="1">The sequence shown here is derived from an EMBL/GenBank/DDBJ whole genome shotgun (WGS) entry which is preliminary data.</text>
</comment>
<reference evidence="1" key="1">
    <citation type="submission" date="2021-03" db="EMBL/GenBank/DDBJ databases">
        <title>Evolutionary priming and transition to the ectomycorrhizal habit in an iconic lineage of mushroom-forming fungi: is preadaptation a requirement?</title>
        <authorList>
            <consortium name="DOE Joint Genome Institute"/>
            <person name="Looney B.P."/>
            <person name="Miyauchi S."/>
            <person name="Morin E."/>
            <person name="Drula E."/>
            <person name="Courty P.E."/>
            <person name="Chicoki N."/>
            <person name="Fauchery L."/>
            <person name="Kohler A."/>
            <person name="Kuo A."/>
            <person name="LaButti K."/>
            <person name="Pangilinan J."/>
            <person name="Lipzen A."/>
            <person name="Riley R."/>
            <person name="Andreopoulos W."/>
            <person name="He G."/>
            <person name="Johnson J."/>
            <person name="Barry K.W."/>
            <person name="Grigoriev I.V."/>
            <person name="Nagy L."/>
            <person name="Hibbett D."/>
            <person name="Henrissat B."/>
            <person name="Matheny P.B."/>
            <person name="Labbe J."/>
            <person name="Martin A.F."/>
        </authorList>
    </citation>
    <scope>NUCLEOTIDE SEQUENCE</scope>
    <source>
        <strain evidence="1">BPL698</strain>
    </source>
</reference>